<dbReference type="PANTHER" id="PTHR28577:SF1">
    <property type="entry name" value="CENTROMERE PROTEIN P"/>
    <property type="match status" value="1"/>
</dbReference>
<name>A0AAV4IN20_9GAST</name>
<gene>
    <name evidence="1" type="ORF">ElyMa_001329100</name>
</gene>
<dbReference type="Pfam" id="PF13096">
    <property type="entry name" value="CENP-P"/>
    <property type="match status" value="1"/>
</dbReference>
<comment type="caution">
    <text evidence="1">The sequence shown here is derived from an EMBL/GenBank/DDBJ whole genome shotgun (WGS) entry which is preliminary data.</text>
</comment>
<dbReference type="Proteomes" id="UP000762676">
    <property type="component" value="Unassembled WGS sequence"/>
</dbReference>
<dbReference type="GO" id="GO:0000775">
    <property type="term" value="C:chromosome, centromeric region"/>
    <property type="evidence" value="ECO:0007669"/>
    <property type="project" value="InterPro"/>
</dbReference>
<protein>
    <submittedName>
        <fullName evidence="1">Centromere protein P</fullName>
    </submittedName>
</protein>
<accession>A0AAV4IN20</accession>
<dbReference type="InterPro" id="IPR027801">
    <property type="entry name" value="CENP-P"/>
</dbReference>
<proteinExistence type="predicted"/>
<evidence type="ECO:0000313" key="2">
    <source>
        <dbReference type="Proteomes" id="UP000762676"/>
    </source>
</evidence>
<organism evidence="1 2">
    <name type="scientific">Elysia marginata</name>
    <dbReference type="NCBI Taxonomy" id="1093978"/>
    <lineage>
        <taxon>Eukaryota</taxon>
        <taxon>Metazoa</taxon>
        <taxon>Spiralia</taxon>
        <taxon>Lophotrochozoa</taxon>
        <taxon>Mollusca</taxon>
        <taxon>Gastropoda</taxon>
        <taxon>Heterobranchia</taxon>
        <taxon>Euthyneura</taxon>
        <taxon>Panpulmonata</taxon>
        <taxon>Sacoglossa</taxon>
        <taxon>Placobranchoidea</taxon>
        <taxon>Plakobranchidae</taxon>
        <taxon>Elysia</taxon>
    </lineage>
</organism>
<dbReference type="PANTHER" id="PTHR28577">
    <property type="entry name" value="CENTROMERE PROTEIN P"/>
    <property type="match status" value="1"/>
</dbReference>
<reference evidence="1 2" key="1">
    <citation type="journal article" date="2021" name="Elife">
        <title>Chloroplast acquisition without the gene transfer in kleptoplastic sea slugs, Plakobranchus ocellatus.</title>
        <authorList>
            <person name="Maeda T."/>
            <person name="Takahashi S."/>
            <person name="Yoshida T."/>
            <person name="Shimamura S."/>
            <person name="Takaki Y."/>
            <person name="Nagai Y."/>
            <person name="Toyoda A."/>
            <person name="Suzuki Y."/>
            <person name="Arimoto A."/>
            <person name="Ishii H."/>
            <person name="Satoh N."/>
            <person name="Nishiyama T."/>
            <person name="Hasebe M."/>
            <person name="Maruyama T."/>
            <person name="Minagawa J."/>
            <person name="Obokata J."/>
            <person name="Shigenobu S."/>
        </authorList>
    </citation>
    <scope>NUCLEOTIDE SEQUENCE [LARGE SCALE GENOMIC DNA]</scope>
</reference>
<dbReference type="GO" id="GO:0034080">
    <property type="term" value="P:CENP-A containing chromatin assembly"/>
    <property type="evidence" value="ECO:0007669"/>
    <property type="project" value="InterPro"/>
</dbReference>
<evidence type="ECO:0000313" key="1">
    <source>
        <dbReference type="EMBL" id="GFS10672.1"/>
    </source>
</evidence>
<keyword evidence="2" id="KW-1185">Reference proteome</keyword>
<dbReference type="GO" id="GO:0005634">
    <property type="term" value="C:nucleus"/>
    <property type="evidence" value="ECO:0007669"/>
    <property type="project" value="TreeGrafter"/>
</dbReference>
<sequence length="352" mass="39772">MATNFAELAGSPDPQLESLSKEELEEFTKVNHETISRLKADIDLLKWKLRQFGPEACQGREYDSLIRREDPDAIQALKEKLQSEIEKCANQATISKMLGRDIERSNCHATISRVSSFQLKETVTLTGFTVDSFTRRVELLDGNHCVKEFNIDGTVYNRRFRLSCTLDEEYSTESASSLEGKITWFQIQFQEDIHRAIGQNVLKAAEKIALHSAFSLLKTYLKWKKERDDVLVQLAESNPEKLSLFTTEGGNYCLKIANPKGDRPVFTVEWGRKTVDGESRILPDIHLNVEAPDKWTAMDTKNVLGSAPEIFETMITTLGIEKALKALVQLVMTDARLPETPLAEDSQQKAVS</sequence>
<dbReference type="AlphaFoldDB" id="A0AAV4IN20"/>
<dbReference type="EMBL" id="BMAT01002632">
    <property type="protein sequence ID" value="GFS10672.1"/>
    <property type="molecule type" value="Genomic_DNA"/>
</dbReference>